<dbReference type="InterPro" id="IPR027463">
    <property type="entry name" value="AcrB_DN_DC_subdom"/>
</dbReference>
<feature type="transmembrane region" description="Helical" evidence="1">
    <location>
        <begin position="431"/>
        <end position="451"/>
    </location>
</feature>
<feature type="transmembrane region" description="Helical" evidence="1">
    <location>
        <begin position="463"/>
        <end position="481"/>
    </location>
</feature>
<dbReference type="PRINTS" id="PR00702">
    <property type="entry name" value="ACRIFLAVINRP"/>
</dbReference>
<keyword evidence="1" id="KW-0472">Membrane</keyword>
<dbReference type="Gene3D" id="3.30.70.1320">
    <property type="entry name" value="Multidrug efflux transporter AcrB pore domain like"/>
    <property type="match status" value="1"/>
</dbReference>
<dbReference type="SUPFAM" id="SSF82693">
    <property type="entry name" value="Multidrug efflux transporter AcrB pore domain, PN1, PN2, PC1 and PC2 subdomains"/>
    <property type="match status" value="3"/>
</dbReference>
<dbReference type="Gene3D" id="1.20.1640.10">
    <property type="entry name" value="Multidrug efflux transporter AcrB transmembrane domain"/>
    <property type="match status" value="2"/>
</dbReference>
<feature type="transmembrane region" description="Helical" evidence="1">
    <location>
        <begin position="985"/>
        <end position="1011"/>
    </location>
</feature>
<dbReference type="AlphaFoldDB" id="A0A7W6BZY1"/>
<feature type="transmembrane region" description="Helical" evidence="1">
    <location>
        <begin position="855"/>
        <end position="874"/>
    </location>
</feature>
<feature type="transmembrane region" description="Helical" evidence="1">
    <location>
        <begin position="953"/>
        <end position="973"/>
    </location>
</feature>
<comment type="caution">
    <text evidence="2">The sequence shown here is derived from an EMBL/GenBank/DDBJ whole genome shotgun (WGS) entry which is preliminary data.</text>
</comment>
<dbReference type="Pfam" id="PF00873">
    <property type="entry name" value="ACR_tran"/>
    <property type="match status" value="1"/>
</dbReference>
<dbReference type="RefSeq" id="WP_090966899.1">
    <property type="nucleotide sequence ID" value="NZ_FOOA01000043.1"/>
</dbReference>
<accession>A0A7W6BZY1</accession>
<organism evidence="2 3">
    <name type="scientific">Aureimonas phyllosphaerae</name>
    <dbReference type="NCBI Taxonomy" id="1166078"/>
    <lineage>
        <taxon>Bacteria</taxon>
        <taxon>Pseudomonadati</taxon>
        <taxon>Pseudomonadota</taxon>
        <taxon>Alphaproteobacteria</taxon>
        <taxon>Hyphomicrobiales</taxon>
        <taxon>Aurantimonadaceae</taxon>
        <taxon>Aureimonas</taxon>
    </lineage>
</organism>
<dbReference type="InterPro" id="IPR001036">
    <property type="entry name" value="Acrflvin-R"/>
</dbReference>
<dbReference type="GO" id="GO:0005886">
    <property type="term" value="C:plasma membrane"/>
    <property type="evidence" value="ECO:0007669"/>
    <property type="project" value="TreeGrafter"/>
</dbReference>
<feature type="transmembrane region" description="Helical" evidence="1">
    <location>
        <begin position="526"/>
        <end position="546"/>
    </location>
</feature>
<feature type="transmembrane region" description="Helical" evidence="1">
    <location>
        <begin position="360"/>
        <end position="381"/>
    </location>
</feature>
<dbReference type="PANTHER" id="PTHR32063:SF21">
    <property type="entry name" value="MULTIDRUG RESISTANCE PROTEIN MDTB"/>
    <property type="match status" value="1"/>
</dbReference>
<keyword evidence="1" id="KW-1133">Transmembrane helix</keyword>
<name>A0A7W6BZY1_9HYPH</name>
<evidence type="ECO:0000313" key="3">
    <source>
        <dbReference type="Proteomes" id="UP000531216"/>
    </source>
</evidence>
<keyword evidence="3" id="KW-1185">Reference proteome</keyword>
<feature type="transmembrane region" description="Helical" evidence="1">
    <location>
        <begin position="334"/>
        <end position="353"/>
    </location>
</feature>
<dbReference type="GO" id="GO:0042910">
    <property type="term" value="F:xenobiotic transmembrane transporter activity"/>
    <property type="evidence" value="ECO:0007669"/>
    <property type="project" value="TreeGrafter"/>
</dbReference>
<dbReference type="PANTHER" id="PTHR32063">
    <property type="match status" value="1"/>
</dbReference>
<evidence type="ECO:0000256" key="1">
    <source>
        <dbReference type="SAM" id="Phobius"/>
    </source>
</evidence>
<reference evidence="2 3" key="1">
    <citation type="submission" date="2020-08" db="EMBL/GenBank/DDBJ databases">
        <title>Genomic Encyclopedia of Type Strains, Phase IV (KMG-IV): sequencing the most valuable type-strain genomes for metagenomic binning, comparative biology and taxonomic classification.</title>
        <authorList>
            <person name="Goeker M."/>
        </authorList>
    </citation>
    <scope>NUCLEOTIDE SEQUENCE [LARGE SCALE GENOMIC DNA]</scope>
    <source>
        <strain evidence="2 3">DSM 25024</strain>
    </source>
</reference>
<dbReference type="EMBL" id="JACIDO010000026">
    <property type="protein sequence ID" value="MBB3938293.1"/>
    <property type="molecule type" value="Genomic_DNA"/>
</dbReference>
<dbReference type="Gene3D" id="3.30.70.1430">
    <property type="entry name" value="Multidrug efflux transporter AcrB pore domain"/>
    <property type="match status" value="2"/>
</dbReference>
<dbReference type="OrthoDB" id="9807350at2"/>
<feature type="transmembrane region" description="Helical" evidence="1">
    <location>
        <begin position="907"/>
        <end position="932"/>
    </location>
</feature>
<dbReference type="SUPFAM" id="SSF82714">
    <property type="entry name" value="Multidrug efflux transporter AcrB TolC docking domain, DN and DC subdomains"/>
    <property type="match status" value="2"/>
</dbReference>
<evidence type="ECO:0000313" key="2">
    <source>
        <dbReference type="EMBL" id="MBB3938293.1"/>
    </source>
</evidence>
<dbReference type="Proteomes" id="UP000531216">
    <property type="component" value="Unassembled WGS sequence"/>
</dbReference>
<dbReference type="SUPFAM" id="SSF82866">
    <property type="entry name" value="Multidrug efflux transporter AcrB transmembrane domain"/>
    <property type="match status" value="2"/>
</dbReference>
<dbReference type="Gene3D" id="3.30.2090.10">
    <property type="entry name" value="Multidrug efflux transporter AcrB TolC docking domain, DN and DC subdomains"/>
    <property type="match status" value="2"/>
</dbReference>
<keyword evidence="1" id="KW-0812">Transmembrane</keyword>
<gene>
    <name evidence="2" type="ORF">GGR05_004464</name>
</gene>
<protein>
    <submittedName>
        <fullName evidence="2">Hydrophobe/amphiphile efflux-1 (HAE1) family protein</fullName>
    </submittedName>
</protein>
<proteinExistence type="predicted"/>
<dbReference type="Gene3D" id="3.30.70.1440">
    <property type="entry name" value="Multidrug efflux transporter AcrB pore domain"/>
    <property type="match status" value="1"/>
</dbReference>
<sequence length="1028" mass="107718">MNISTTFIRRPVATLLLCLAVLLAGIAAYRLLPVAALPQADYPTISVSAQLAGASPDTMASAVATPLIKQFETIDGIDTITARSSLGNTQITIQFVLSRDIDAAAADVQAAIARSTRQLPDNMTTPPSYRKANPADAPILLLDLVSQGTPLTEVDDLAENLISPALSTIQGVAQAQVYGAKTFAVRVGVDPDKLAARSLSMSQVSTALAAANSQTPVGTIQTGGQALTVDAPTQRTNADEFRTLVIARPNGVPVRLGDVAKVEDSVDNLNQGSWLDGKPAIVLAVQRQPGANTVEVVDAIKAKLPELQAALPASVQLQVVNDASVSISAAVDDVQQTLGLTILLVILVIYLFLGRLSATMIPAITVPLSLVATFGAMYLLGYSIDNLSLLALTLSVGLVVDDAIVMLENIVRHVEDGASPMEAALQGSGEVSGTIVSMSLSLVAVFLPILLMGGVVGRVLNEFGVVVALAILASAVVSLTLTPMLAARLPATHAPTSGLAASFTRGFDRAAAVYGRMVDWCLHRNGFVMAVFVLSFAASAVMMATLPRSFLPQEDNGLLTISTQARQDISYAAMSALQARAAAAVKADPAVSFVTSTLEAGPGGATFNSGSMFVQLKPKDQRPPIEQTLSSLRRELGAVPGLKSFATPVQSLRFGGRSTQSQYQLVVQSLDAGAARQWSARILDAMRADPSHFVDVATDLQDNGLQERIKVDRDRADALGVDPAGLRTALEAGFGTLTAAQIQSTGNSYDVILEYDQSGAWTDDRLAAIRVPAANGTLVPLAAFATLSREAGPVTVNQTGQLTAVTLSFNLPAGVSLGTATATVEAIKSQLQLPSNVSTSYAGTAQVFQQATGNLGLLIGAAVLVIYIVLGILYESFIHPLTILSGLPSAAFGALAALQWFGFDLSIIAVIGLLMLIGIVKKNAIMMVDVALELQREEGQGPEAAIREACLRRFRPIMMTTFCALLGALPIALGTGVSSELRQPLGVAVVGGLLVSQALTLFITPVIFVEIERARRFVGRRLLRRQTA</sequence>